<feature type="coiled-coil region" evidence="12">
    <location>
        <begin position="357"/>
        <end position="423"/>
    </location>
</feature>
<dbReference type="AlphaFoldDB" id="A0A1R2CQ06"/>
<dbReference type="Pfam" id="PF00225">
    <property type="entry name" value="Kinesin"/>
    <property type="match status" value="1"/>
</dbReference>
<comment type="similarity">
    <text evidence="9">Belongs to the TRAFAC class myosin-kinesin ATPase superfamily. Kinesin family. KIN-5/BimC subfamily.</text>
</comment>
<dbReference type="InterPro" id="IPR036961">
    <property type="entry name" value="Kinesin_motor_dom_sf"/>
</dbReference>
<dbReference type="PRINTS" id="PR00380">
    <property type="entry name" value="KINESINHEAVY"/>
</dbReference>
<feature type="coiled-coil region" evidence="12">
    <location>
        <begin position="602"/>
        <end position="710"/>
    </location>
</feature>
<dbReference type="OrthoDB" id="3176171at2759"/>
<evidence type="ECO:0000256" key="5">
    <source>
        <dbReference type="ARBA" id="ARBA00022840"/>
    </source>
</evidence>
<dbReference type="SUPFAM" id="SSF52540">
    <property type="entry name" value="P-loop containing nucleoside triphosphate hydrolases"/>
    <property type="match status" value="1"/>
</dbReference>
<keyword evidence="4 10" id="KW-0547">Nucleotide-binding</keyword>
<evidence type="ECO:0000313" key="15">
    <source>
        <dbReference type="Proteomes" id="UP000187209"/>
    </source>
</evidence>
<dbReference type="InterPro" id="IPR059182">
    <property type="entry name" value="Khc_C"/>
</dbReference>
<dbReference type="SMART" id="SM00129">
    <property type="entry name" value="KISc"/>
    <property type="match status" value="1"/>
</dbReference>
<dbReference type="GO" id="GO:0005524">
    <property type="term" value="F:ATP binding"/>
    <property type="evidence" value="ECO:0007669"/>
    <property type="project" value="UniProtKB-UniRule"/>
</dbReference>
<dbReference type="GO" id="GO:0007018">
    <property type="term" value="P:microtubule-based movement"/>
    <property type="evidence" value="ECO:0007669"/>
    <property type="project" value="InterPro"/>
</dbReference>
<comment type="caution">
    <text evidence="14">The sequence shown here is derived from an EMBL/GenBank/DDBJ whole genome shotgun (WGS) entry which is preliminary data.</text>
</comment>
<protein>
    <recommendedName>
        <fullName evidence="11">Kinesin-like protein</fullName>
    </recommendedName>
</protein>
<dbReference type="GO" id="GO:0008017">
    <property type="term" value="F:microtubule binding"/>
    <property type="evidence" value="ECO:0007669"/>
    <property type="project" value="InterPro"/>
</dbReference>
<dbReference type="Gene3D" id="3.40.850.10">
    <property type="entry name" value="Kinesin motor domain"/>
    <property type="match status" value="1"/>
</dbReference>
<keyword evidence="8" id="KW-0206">Cytoskeleton</keyword>
<feature type="coiled-coil region" evidence="12">
    <location>
        <begin position="462"/>
        <end position="503"/>
    </location>
</feature>
<dbReference type="InterPro" id="IPR027417">
    <property type="entry name" value="P-loop_NTPase"/>
</dbReference>
<dbReference type="GO" id="GO:0003777">
    <property type="term" value="F:microtubule motor activity"/>
    <property type="evidence" value="ECO:0007669"/>
    <property type="project" value="InterPro"/>
</dbReference>
<dbReference type="GO" id="GO:0005874">
    <property type="term" value="C:microtubule"/>
    <property type="evidence" value="ECO:0007669"/>
    <property type="project" value="UniProtKB-KW"/>
</dbReference>
<keyword evidence="6 12" id="KW-0175">Coiled coil</keyword>
<evidence type="ECO:0000256" key="10">
    <source>
        <dbReference type="PROSITE-ProRule" id="PRU00283"/>
    </source>
</evidence>
<dbReference type="InterPro" id="IPR001752">
    <property type="entry name" value="Kinesin_motor_dom"/>
</dbReference>
<evidence type="ECO:0000256" key="7">
    <source>
        <dbReference type="ARBA" id="ARBA00023175"/>
    </source>
</evidence>
<evidence type="ECO:0000256" key="12">
    <source>
        <dbReference type="SAM" id="Coils"/>
    </source>
</evidence>
<reference evidence="14 15" key="1">
    <citation type="submission" date="2016-11" db="EMBL/GenBank/DDBJ databases">
        <title>The macronuclear genome of Stentor coeruleus: a giant cell with tiny introns.</title>
        <authorList>
            <person name="Slabodnick M."/>
            <person name="Ruby J.G."/>
            <person name="Reiff S.B."/>
            <person name="Swart E.C."/>
            <person name="Gosai S."/>
            <person name="Prabakaran S."/>
            <person name="Witkowska E."/>
            <person name="Larue G.E."/>
            <person name="Fisher S."/>
            <person name="Freeman R.M."/>
            <person name="Gunawardena J."/>
            <person name="Chu W."/>
            <person name="Stover N.A."/>
            <person name="Gregory B.D."/>
            <person name="Nowacki M."/>
            <person name="Derisi J."/>
            <person name="Roy S.W."/>
            <person name="Marshall W.F."/>
            <person name="Sood P."/>
        </authorList>
    </citation>
    <scope>NUCLEOTIDE SEQUENCE [LARGE SCALE GENOMIC DNA]</scope>
    <source>
        <strain evidence="14">WM001</strain>
    </source>
</reference>
<organism evidence="14 15">
    <name type="scientific">Stentor coeruleus</name>
    <dbReference type="NCBI Taxonomy" id="5963"/>
    <lineage>
        <taxon>Eukaryota</taxon>
        <taxon>Sar</taxon>
        <taxon>Alveolata</taxon>
        <taxon>Ciliophora</taxon>
        <taxon>Postciliodesmatophora</taxon>
        <taxon>Heterotrichea</taxon>
        <taxon>Heterotrichida</taxon>
        <taxon>Stentoridae</taxon>
        <taxon>Stentor</taxon>
    </lineage>
</organism>
<dbReference type="PROSITE" id="PS00411">
    <property type="entry name" value="KINESIN_MOTOR_1"/>
    <property type="match status" value="1"/>
</dbReference>
<dbReference type="EMBL" id="MPUH01000089">
    <property type="protein sequence ID" value="OMJ91088.1"/>
    <property type="molecule type" value="Genomic_DNA"/>
</dbReference>
<evidence type="ECO:0000256" key="4">
    <source>
        <dbReference type="ARBA" id="ARBA00022741"/>
    </source>
</evidence>
<evidence type="ECO:0000256" key="1">
    <source>
        <dbReference type="ARBA" id="ARBA00004245"/>
    </source>
</evidence>
<evidence type="ECO:0000256" key="11">
    <source>
        <dbReference type="RuleBase" id="RU000394"/>
    </source>
</evidence>
<keyword evidence="15" id="KW-1185">Reference proteome</keyword>
<dbReference type="InterPro" id="IPR019821">
    <property type="entry name" value="Kinesin_motor_CS"/>
</dbReference>
<dbReference type="PANTHER" id="PTHR47968">
    <property type="entry name" value="CENTROMERE PROTEIN E"/>
    <property type="match status" value="1"/>
</dbReference>
<keyword evidence="5 10" id="KW-0067">ATP-binding</keyword>
<name>A0A1R2CQ06_9CILI</name>
<keyword evidence="3 11" id="KW-0493">Microtubule</keyword>
<keyword evidence="7 10" id="KW-0505">Motor protein</keyword>
<dbReference type="GO" id="GO:0007010">
    <property type="term" value="P:cytoskeleton organization"/>
    <property type="evidence" value="ECO:0007669"/>
    <property type="project" value="UniProtKB-ARBA"/>
</dbReference>
<keyword evidence="2" id="KW-0963">Cytoplasm</keyword>
<feature type="domain" description="Kinesin motor" evidence="13">
    <location>
        <begin position="11"/>
        <end position="338"/>
    </location>
</feature>
<evidence type="ECO:0000256" key="9">
    <source>
        <dbReference type="ARBA" id="ARBA00034704"/>
    </source>
</evidence>
<sequence>MEAHEESSGANILVICRFRPLNEKELEISEDLCVEYNEDHKNLKIISQYEYGEPLKFGFDHVFDHNSKQVDVYNVSSKPIVEAVMQGFNGTVFAYGQTSSGKTYTMSGIKLDDNELMGIIPRMISTVFEQISNADPCIEYQIKVSYCEIYMEKIRDLLEPNKENLKIHEDKTRGVFIAELTEVYVSSAGEVHELMKVGLDNRKVGHTDMNEVSSRSHSLFSLVITQTNKRDYISKTGKLYLIDLAGSEKVGKTNVVGKRLEEAKNINKSLTMLGLVIYSLTDGKSTHIPYRDSKLTRVLQDSLGGNSKTSLIITCSPSPYNEAETLSTLRFGMRAKAIKNKPKVNREYTVAELKLMLAKCREEIAKRDRRIKILEESLSNSGGKMPITENKEEQANAETEDIRNEYEEMIAELEDTRTKLAEEVKMTGKLRIEIEMYTDELNHSKAIADVVTKQNQENKQSIQKYEKTCEEKDNIIEKLTVTKESLEKEIHQANQKIIILEQKLNEKDIYMAIPEKTPNKTTNKSGIDELKNMLKKEKEMHMVSEKDIFQLRHNLAEVINKKCPEVRVQEIVREEISRKEKDKWSEERKNIMKDLQARVDRIIELEMALDDAKESYKNLESYMSEGERALKRKTDTLERNLEQLTLMYHNLINQKSQISVEKTLAEKKLSRVNDKIKNLEDQVCSFKNKYEESEQKFAIVQEELVKIQNTKERKRGNISGNIKRTIHGGFSHERGYSLLNQSSFNSDDMM</sequence>
<dbReference type="FunFam" id="3.40.850.10:FF:000019">
    <property type="entry name" value="Kinesin-like protein KIN-5D"/>
    <property type="match status" value="1"/>
</dbReference>
<dbReference type="CDD" id="cd23649">
    <property type="entry name" value="Khc_CBD_cc"/>
    <property type="match status" value="1"/>
</dbReference>
<dbReference type="CDD" id="cd01369">
    <property type="entry name" value="KISc_KHC_KIF5"/>
    <property type="match status" value="1"/>
</dbReference>
<evidence type="ECO:0000259" key="13">
    <source>
        <dbReference type="PROSITE" id="PS50067"/>
    </source>
</evidence>
<proteinExistence type="inferred from homology"/>
<evidence type="ECO:0000256" key="2">
    <source>
        <dbReference type="ARBA" id="ARBA00022490"/>
    </source>
</evidence>
<comment type="subcellular location">
    <subcellularLocation>
        <location evidence="1">Cytoplasm</location>
        <location evidence="1">Cytoskeleton</location>
    </subcellularLocation>
</comment>
<dbReference type="PANTHER" id="PTHR47968:SF75">
    <property type="entry name" value="CENTROMERE-ASSOCIATED PROTEIN E"/>
    <property type="match status" value="1"/>
</dbReference>
<evidence type="ECO:0000256" key="6">
    <source>
        <dbReference type="ARBA" id="ARBA00023054"/>
    </source>
</evidence>
<dbReference type="InterPro" id="IPR027640">
    <property type="entry name" value="Kinesin-like_fam"/>
</dbReference>
<evidence type="ECO:0000256" key="3">
    <source>
        <dbReference type="ARBA" id="ARBA00022701"/>
    </source>
</evidence>
<feature type="binding site" evidence="10">
    <location>
        <begin position="96"/>
        <end position="103"/>
    </location>
    <ligand>
        <name>ATP</name>
        <dbReference type="ChEBI" id="CHEBI:30616"/>
    </ligand>
</feature>
<dbReference type="Proteomes" id="UP000187209">
    <property type="component" value="Unassembled WGS sequence"/>
</dbReference>
<dbReference type="PROSITE" id="PS50067">
    <property type="entry name" value="KINESIN_MOTOR_2"/>
    <property type="match status" value="1"/>
</dbReference>
<evidence type="ECO:0000256" key="8">
    <source>
        <dbReference type="ARBA" id="ARBA00023212"/>
    </source>
</evidence>
<gene>
    <name evidence="14" type="ORF">SteCoe_6451</name>
</gene>
<evidence type="ECO:0000313" key="14">
    <source>
        <dbReference type="EMBL" id="OMJ91088.1"/>
    </source>
</evidence>
<accession>A0A1R2CQ06</accession>